<feature type="domain" description="Glycosyltransferase 2-like" evidence="4">
    <location>
        <begin position="25"/>
        <end position="162"/>
    </location>
</feature>
<evidence type="ECO:0000256" key="1">
    <source>
        <dbReference type="ARBA" id="ARBA00006739"/>
    </source>
</evidence>
<name>A0ABD3GQM4_9MARC</name>
<proteinExistence type="inferred from homology"/>
<gene>
    <name evidence="5" type="ORF">R1sor_023728</name>
</gene>
<dbReference type="Proteomes" id="UP001633002">
    <property type="component" value="Unassembled WGS sequence"/>
</dbReference>
<dbReference type="GO" id="GO:0016757">
    <property type="term" value="F:glycosyltransferase activity"/>
    <property type="evidence" value="ECO:0007669"/>
    <property type="project" value="UniProtKB-KW"/>
</dbReference>
<evidence type="ECO:0000259" key="4">
    <source>
        <dbReference type="Pfam" id="PF00535"/>
    </source>
</evidence>
<reference evidence="5 6" key="1">
    <citation type="submission" date="2024-09" db="EMBL/GenBank/DDBJ databases">
        <title>Chromosome-scale assembly of Riccia sorocarpa.</title>
        <authorList>
            <person name="Paukszto L."/>
        </authorList>
    </citation>
    <scope>NUCLEOTIDE SEQUENCE [LARGE SCALE GENOMIC DNA]</scope>
    <source>
        <strain evidence="5">LP-2024</strain>
        <tissue evidence="5">Aerial parts of the thallus</tissue>
    </source>
</reference>
<dbReference type="PANTHER" id="PTHR43179:SF12">
    <property type="entry name" value="GALACTOFURANOSYLTRANSFERASE GLFT2"/>
    <property type="match status" value="1"/>
</dbReference>
<organism evidence="5 6">
    <name type="scientific">Riccia sorocarpa</name>
    <dbReference type="NCBI Taxonomy" id="122646"/>
    <lineage>
        <taxon>Eukaryota</taxon>
        <taxon>Viridiplantae</taxon>
        <taxon>Streptophyta</taxon>
        <taxon>Embryophyta</taxon>
        <taxon>Marchantiophyta</taxon>
        <taxon>Marchantiopsida</taxon>
        <taxon>Marchantiidae</taxon>
        <taxon>Marchantiales</taxon>
        <taxon>Ricciaceae</taxon>
        <taxon>Riccia</taxon>
    </lineage>
</organism>
<dbReference type="SUPFAM" id="SSF53448">
    <property type="entry name" value="Nucleotide-diphospho-sugar transferases"/>
    <property type="match status" value="1"/>
</dbReference>
<protein>
    <recommendedName>
        <fullName evidence="4">Glycosyltransferase 2-like domain-containing protein</fullName>
    </recommendedName>
</protein>
<evidence type="ECO:0000256" key="2">
    <source>
        <dbReference type="ARBA" id="ARBA00022676"/>
    </source>
</evidence>
<evidence type="ECO:0000313" key="5">
    <source>
        <dbReference type="EMBL" id="KAL3680772.1"/>
    </source>
</evidence>
<dbReference type="Gene3D" id="3.90.550.10">
    <property type="entry name" value="Spore Coat Polysaccharide Biosynthesis Protein SpsA, Chain A"/>
    <property type="match status" value="1"/>
</dbReference>
<keyword evidence="6" id="KW-1185">Reference proteome</keyword>
<accession>A0ABD3GQM4</accession>
<evidence type="ECO:0000256" key="3">
    <source>
        <dbReference type="ARBA" id="ARBA00022679"/>
    </source>
</evidence>
<comment type="similarity">
    <text evidence="1">Belongs to the glycosyltransferase 2 family.</text>
</comment>
<evidence type="ECO:0000313" key="6">
    <source>
        <dbReference type="Proteomes" id="UP001633002"/>
    </source>
</evidence>
<keyword evidence="2" id="KW-0328">Glycosyltransferase</keyword>
<keyword evidence="3" id="KW-0808">Transferase</keyword>
<dbReference type="InterPro" id="IPR001173">
    <property type="entry name" value="Glyco_trans_2-like"/>
</dbReference>
<dbReference type="PANTHER" id="PTHR43179">
    <property type="entry name" value="RHAMNOSYLTRANSFERASE WBBL"/>
    <property type="match status" value="1"/>
</dbReference>
<sequence>MEKLMVSTQPKSLVIRSNDLHKIAVVLPVYATSQGYARMVVEAVDALSQQTRQPDLVLVVDDFSPVPLPESIARTVSNGRDSRTTEIRVLKLPYNCGPAAARNEGLVTAKREGASLVLFLDSDCLPDRSWVEAMEETQIQSPGIVCGRTLSFEKGSVVGFYHDVCGTLNGRVFQDSTVLYGCTCNLSIDTSKVGFYFDTTFRRAAFEDVEFCVRARKKDIKLTYTSKAVMKHRYEPGWWGLFRQFQRYGSFEKQMCLKHPEYLGWLWSSESIPSIQFDYHGAKTVLISGMWDKAH</sequence>
<comment type="caution">
    <text evidence="5">The sequence shown here is derived from an EMBL/GenBank/DDBJ whole genome shotgun (WGS) entry which is preliminary data.</text>
</comment>
<dbReference type="AlphaFoldDB" id="A0ABD3GQM4"/>
<dbReference type="EMBL" id="JBJQOH010000007">
    <property type="protein sequence ID" value="KAL3680772.1"/>
    <property type="molecule type" value="Genomic_DNA"/>
</dbReference>
<dbReference type="InterPro" id="IPR029044">
    <property type="entry name" value="Nucleotide-diphossugar_trans"/>
</dbReference>
<dbReference type="Pfam" id="PF00535">
    <property type="entry name" value="Glycos_transf_2"/>
    <property type="match status" value="1"/>
</dbReference>